<keyword evidence="2" id="KW-0808">Transferase</keyword>
<dbReference type="PANTHER" id="PTHR43685:SF2">
    <property type="entry name" value="GLYCOSYLTRANSFERASE 2-LIKE DOMAIN-CONTAINING PROTEIN"/>
    <property type="match status" value="1"/>
</dbReference>
<dbReference type="InterPro" id="IPR029044">
    <property type="entry name" value="Nucleotide-diphossugar_trans"/>
</dbReference>
<gene>
    <name evidence="2" type="ORF">LZ016_13670</name>
</gene>
<reference evidence="2 3" key="1">
    <citation type="submission" date="2022-03" db="EMBL/GenBank/DDBJ databases">
        <authorList>
            <person name="Jo J.-H."/>
            <person name="Im W.-T."/>
        </authorList>
    </citation>
    <scope>NUCLEOTIDE SEQUENCE [LARGE SCALE GENOMIC DNA]</scope>
    <source>
        <strain evidence="2 3">SM33</strain>
    </source>
</reference>
<feature type="domain" description="Glycosyltransferase 2-like" evidence="1">
    <location>
        <begin position="327"/>
        <end position="467"/>
    </location>
</feature>
<dbReference type="Pfam" id="PF13692">
    <property type="entry name" value="Glyco_trans_1_4"/>
    <property type="match status" value="1"/>
</dbReference>
<dbReference type="RefSeq" id="WP_241448008.1">
    <property type="nucleotide sequence ID" value="NZ_JAKZHW010000002.1"/>
</dbReference>
<dbReference type="InterPro" id="IPR050834">
    <property type="entry name" value="Glycosyltransf_2"/>
</dbReference>
<dbReference type="SUPFAM" id="SSF53756">
    <property type="entry name" value="UDP-Glycosyltransferase/glycogen phosphorylase"/>
    <property type="match status" value="1"/>
</dbReference>
<proteinExistence type="predicted"/>
<evidence type="ECO:0000259" key="1">
    <source>
        <dbReference type="Pfam" id="PF00535"/>
    </source>
</evidence>
<dbReference type="InterPro" id="IPR001173">
    <property type="entry name" value="Glyco_trans_2-like"/>
</dbReference>
<comment type="caution">
    <text evidence="2">The sequence shown here is derived from an EMBL/GenBank/DDBJ whole genome shotgun (WGS) entry which is preliminary data.</text>
</comment>
<keyword evidence="2" id="KW-0328">Glycosyltransferase</keyword>
<protein>
    <submittedName>
        <fullName evidence="2">Glycosyltransferase</fullName>
        <ecNumber evidence="2">2.4.-.-</ecNumber>
    </submittedName>
</protein>
<dbReference type="EC" id="2.4.-.-" evidence="2"/>
<evidence type="ECO:0000313" key="3">
    <source>
        <dbReference type="Proteomes" id="UP001203058"/>
    </source>
</evidence>
<dbReference type="Pfam" id="PF00535">
    <property type="entry name" value="Glycos_transf_2"/>
    <property type="match status" value="1"/>
</dbReference>
<accession>A0ABS9VQ94</accession>
<evidence type="ECO:0000313" key="2">
    <source>
        <dbReference type="EMBL" id="MCH8617141.1"/>
    </source>
</evidence>
<dbReference type="Proteomes" id="UP001203058">
    <property type="component" value="Unassembled WGS sequence"/>
</dbReference>
<sequence>MLATLRYKDGLNPELLDQLTALIASTTLTSGPSVKVDIPSDYNRGLKTCFHPPFRVIRDEPDFPKPYPPGMALPRIVGNANDYSFIEEVADLLASPSADLALDIVHLYERDDALASLLASIESQSYRGRIRLHLIGGKPLSKAGFKAAEVVHHAIPFPSEAANDLLNRISRETDLLLFVSGLVALEPMALQRIAHAAAVSDRVVHALMPQVFDESVSPFTTSVTRRLLARSYPFRDVCGLNFAVSAGLYRTCGGFDTRFSDPYHAARELCFRYYNGGCYFRPITTTEVKDFSREDRSDAADRDLYNHLCPNPWDRRRDGLFEVPKISIYIPAYNASQYIVRAVESVLDQDVQDLEVCIADDGSRDGTIDILEHRFGGDPRVHWSSNANGGIGFASNRAIAMARGIYIGQLDSDDCLKPGAVRALAKHLDDNPDVVCCYSSCERVDQNGNFIQNEYSWPVFSREKMMVTSIAHHFRMFRRQAWERTEKFREDIINAVDYDMYLKLSEVGNFKHLDEILYQRRWHGSNTSNVNEAYQTTNTHRVQREALNRLGLHDSWDIHLEKPEEPRRVSYRRRLGRKLVMFWPYYRANPYQRMLYAPHSAEMEICAGTIDAALREIRTSAEPENHIFHVHWLNFVFSDEMTDEAAHEAAQSFLAKVELFRSLGGTAVWTIHNVISHDAKHYDVEVDLSKRLAQIVDVLHFHTAESVAEVAAVFPIPHGKVRVARHGNYIGAYSDLVTREVARGYLGLSAEDDVILFNGQVRRYKGTDTLISAFRRILEKRPTALLIIAGAAREDPLANLDEPLSEFERSRIRLIDRFIDDAELQVFLRAADFAVYPYRNILTSGSLLLALSFGLPVVIPEVAMTRSVLQHSNAGILYDGSGNQLEESICRMLAAKDKGELPAMRKEARALAESNGWQRLF</sequence>
<dbReference type="Gene3D" id="3.40.50.2000">
    <property type="entry name" value="Glycogen Phosphorylase B"/>
    <property type="match status" value="1"/>
</dbReference>
<dbReference type="PANTHER" id="PTHR43685">
    <property type="entry name" value="GLYCOSYLTRANSFERASE"/>
    <property type="match status" value="1"/>
</dbReference>
<dbReference type="GO" id="GO:0016757">
    <property type="term" value="F:glycosyltransferase activity"/>
    <property type="evidence" value="ECO:0007669"/>
    <property type="project" value="UniProtKB-KW"/>
</dbReference>
<dbReference type="EMBL" id="JAKZHW010000002">
    <property type="protein sequence ID" value="MCH8617141.1"/>
    <property type="molecule type" value="Genomic_DNA"/>
</dbReference>
<keyword evidence="3" id="KW-1185">Reference proteome</keyword>
<organism evidence="2 3">
    <name type="scientific">Sphingomonas telluris</name>
    <dbReference type="NCBI Taxonomy" id="2907998"/>
    <lineage>
        <taxon>Bacteria</taxon>
        <taxon>Pseudomonadati</taxon>
        <taxon>Pseudomonadota</taxon>
        <taxon>Alphaproteobacteria</taxon>
        <taxon>Sphingomonadales</taxon>
        <taxon>Sphingomonadaceae</taxon>
        <taxon>Sphingomonas</taxon>
    </lineage>
</organism>
<dbReference type="SUPFAM" id="SSF53448">
    <property type="entry name" value="Nucleotide-diphospho-sugar transferases"/>
    <property type="match status" value="2"/>
</dbReference>
<name>A0ABS9VQ94_9SPHN</name>
<dbReference type="CDD" id="cd03801">
    <property type="entry name" value="GT4_PimA-like"/>
    <property type="match status" value="1"/>
</dbReference>
<dbReference type="Gene3D" id="3.90.550.10">
    <property type="entry name" value="Spore Coat Polysaccharide Biosynthesis Protein SpsA, Chain A"/>
    <property type="match status" value="1"/>
</dbReference>